<dbReference type="SUPFAM" id="SSF55811">
    <property type="entry name" value="Nudix"/>
    <property type="match status" value="1"/>
</dbReference>
<name>A0AAE0HZQ6_9PEZI</name>
<gene>
    <name evidence="2" type="ORF">B0H66DRAFT_604235</name>
</gene>
<evidence type="ECO:0000259" key="1">
    <source>
        <dbReference type="PROSITE" id="PS51462"/>
    </source>
</evidence>
<organism evidence="2 3">
    <name type="scientific">Apodospora peruviana</name>
    <dbReference type="NCBI Taxonomy" id="516989"/>
    <lineage>
        <taxon>Eukaryota</taxon>
        <taxon>Fungi</taxon>
        <taxon>Dikarya</taxon>
        <taxon>Ascomycota</taxon>
        <taxon>Pezizomycotina</taxon>
        <taxon>Sordariomycetes</taxon>
        <taxon>Sordariomycetidae</taxon>
        <taxon>Sordariales</taxon>
        <taxon>Lasiosphaeriaceae</taxon>
        <taxon>Apodospora</taxon>
    </lineage>
</organism>
<keyword evidence="3" id="KW-1185">Reference proteome</keyword>
<protein>
    <submittedName>
        <fullName evidence="2">NUDIX hydrolase domain-like protein</fullName>
    </submittedName>
</protein>
<dbReference type="InterPro" id="IPR000086">
    <property type="entry name" value="NUDIX_hydrolase_dom"/>
</dbReference>
<dbReference type="PANTHER" id="PTHR43736:SF1">
    <property type="entry name" value="DIHYDRONEOPTERIN TRIPHOSPHATE DIPHOSPHATASE"/>
    <property type="match status" value="1"/>
</dbReference>
<dbReference type="PROSITE" id="PS51462">
    <property type="entry name" value="NUDIX"/>
    <property type="match status" value="1"/>
</dbReference>
<dbReference type="Gene3D" id="3.90.79.10">
    <property type="entry name" value="Nucleoside Triphosphate Pyrophosphohydrolase"/>
    <property type="match status" value="1"/>
</dbReference>
<accession>A0AAE0HZQ6</accession>
<reference evidence="2" key="2">
    <citation type="submission" date="2023-06" db="EMBL/GenBank/DDBJ databases">
        <authorList>
            <consortium name="Lawrence Berkeley National Laboratory"/>
            <person name="Haridas S."/>
            <person name="Hensen N."/>
            <person name="Bonometti L."/>
            <person name="Westerberg I."/>
            <person name="Brannstrom I.O."/>
            <person name="Guillou S."/>
            <person name="Cros-Aarteil S."/>
            <person name="Calhoun S."/>
            <person name="Kuo A."/>
            <person name="Mondo S."/>
            <person name="Pangilinan J."/>
            <person name="Riley R."/>
            <person name="Labutti K."/>
            <person name="Andreopoulos B."/>
            <person name="Lipzen A."/>
            <person name="Chen C."/>
            <person name="Yanf M."/>
            <person name="Daum C."/>
            <person name="Ng V."/>
            <person name="Clum A."/>
            <person name="Steindorff A."/>
            <person name="Ohm R."/>
            <person name="Martin F."/>
            <person name="Silar P."/>
            <person name="Natvig D."/>
            <person name="Lalanne C."/>
            <person name="Gautier V."/>
            <person name="Ament-Velasquez S.L."/>
            <person name="Kruys A."/>
            <person name="Hutchinson M.I."/>
            <person name="Powell A.J."/>
            <person name="Barry K."/>
            <person name="Miller A.N."/>
            <person name="Grigoriev I.V."/>
            <person name="Debuchy R."/>
            <person name="Gladieux P."/>
            <person name="Thoren M.H."/>
            <person name="Johannesson H."/>
        </authorList>
    </citation>
    <scope>NUCLEOTIDE SEQUENCE</scope>
    <source>
        <strain evidence="2">CBS 118394</strain>
    </source>
</reference>
<dbReference type="EMBL" id="JAUEDM010000005">
    <property type="protein sequence ID" value="KAK3315928.1"/>
    <property type="molecule type" value="Genomic_DNA"/>
</dbReference>
<dbReference type="Pfam" id="PF00293">
    <property type="entry name" value="NUDIX"/>
    <property type="match status" value="1"/>
</dbReference>
<dbReference type="Proteomes" id="UP001283341">
    <property type="component" value="Unassembled WGS sequence"/>
</dbReference>
<comment type="caution">
    <text evidence="2">The sequence shown here is derived from an EMBL/GenBank/DDBJ whole genome shotgun (WGS) entry which is preliminary data.</text>
</comment>
<keyword evidence="2" id="KW-0378">Hydrolase</keyword>
<evidence type="ECO:0000313" key="2">
    <source>
        <dbReference type="EMBL" id="KAK3315928.1"/>
    </source>
</evidence>
<evidence type="ECO:0000313" key="3">
    <source>
        <dbReference type="Proteomes" id="UP001283341"/>
    </source>
</evidence>
<reference evidence="2" key="1">
    <citation type="journal article" date="2023" name="Mol. Phylogenet. Evol.">
        <title>Genome-scale phylogeny and comparative genomics of the fungal order Sordariales.</title>
        <authorList>
            <person name="Hensen N."/>
            <person name="Bonometti L."/>
            <person name="Westerberg I."/>
            <person name="Brannstrom I.O."/>
            <person name="Guillou S."/>
            <person name="Cros-Aarteil S."/>
            <person name="Calhoun S."/>
            <person name="Haridas S."/>
            <person name="Kuo A."/>
            <person name="Mondo S."/>
            <person name="Pangilinan J."/>
            <person name="Riley R."/>
            <person name="LaButti K."/>
            <person name="Andreopoulos B."/>
            <person name="Lipzen A."/>
            <person name="Chen C."/>
            <person name="Yan M."/>
            <person name="Daum C."/>
            <person name="Ng V."/>
            <person name="Clum A."/>
            <person name="Steindorff A."/>
            <person name="Ohm R.A."/>
            <person name="Martin F."/>
            <person name="Silar P."/>
            <person name="Natvig D.O."/>
            <person name="Lalanne C."/>
            <person name="Gautier V."/>
            <person name="Ament-Velasquez S.L."/>
            <person name="Kruys A."/>
            <person name="Hutchinson M.I."/>
            <person name="Powell A.J."/>
            <person name="Barry K."/>
            <person name="Miller A.N."/>
            <person name="Grigoriev I.V."/>
            <person name="Debuchy R."/>
            <person name="Gladieux P."/>
            <person name="Hiltunen Thoren M."/>
            <person name="Johannesson H."/>
        </authorList>
    </citation>
    <scope>NUCLEOTIDE SEQUENCE</scope>
    <source>
        <strain evidence="2">CBS 118394</strain>
    </source>
</reference>
<proteinExistence type="predicted"/>
<dbReference type="InterPro" id="IPR015797">
    <property type="entry name" value="NUDIX_hydrolase-like_dom_sf"/>
</dbReference>
<sequence length="189" mass="20644">MSNPHARAEAGAIGFEKPLEALSVTLQTYLANNPPVACVIVSAVVVHNSRVLLVQRAATDGYPLAWENPGGTVDADDETLLHALGRELREETGLKMTRVLALVDDATEFEGREGIWRKITCLVEVEPNSDDGEKPPLVVLEPSEHQDYVWASEADLDAGIVDGRPIKFAYEAQRKTTAVAFQIIKERGL</sequence>
<dbReference type="GO" id="GO:0016787">
    <property type="term" value="F:hydrolase activity"/>
    <property type="evidence" value="ECO:0007669"/>
    <property type="project" value="UniProtKB-KW"/>
</dbReference>
<feature type="domain" description="Nudix hydrolase" evidence="1">
    <location>
        <begin position="31"/>
        <end position="174"/>
    </location>
</feature>
<dbReference type="AlphaFoldDB" id="A0AAE0HZQ6"/>
<dbReference type="PANTHER" id="PTHR43736">
    <property type="entry name" value="ADP-RIBOSE PYROPHOSPHATASE"/>
    <property type="match status" value="1"/>
</dbReference>